<keyword evidence="1" id="KW-0812">Transmembrane</keyword>
<dbReference type="EMBL" id="JAAIII010000001">
    <property type="protein sequence ID" value="NMM93332.1"/>
    <property type="molecule type" value="Genomic_DNA"/>
</dbReference>
<gene>
    <name evidence="3" type="ORF">G1C95_0517</name>
</gene>
<feature type="transmembrane region" description="Helical" evidence="1">
    <location>
        <begin position="30"/>
        <end position="47"/>
    </location>
</feature>
<dbReference type="AlphaFoldDB" id="A0A7Y0HSS6"/>
<proteinExistence type="predicted"/>
<evidence type="ECO:0000313" key="4">
    <source>
        <dbReference type="Proteomes" id="UP000532194"/>
    </source>
</evidence>
<dbReference type="NCBIfam" id="NF041390">
    <property type="entry name" value="TadE_Rv3655c"/>
    <property type="match status" value="1"/>
</dbReference>
<dbReference type="Pfam" id="PF07811">
    <property type="entry name" value="TadE"/>
    <property type="match status" value="1"/>
</dbReference>
<keyword evidence="1" id="KW-1133">Transmembrane helix</keyword>
<comment type="caution">
    <text evidence="3">The sequence shown here is derived from an EMBL/GenBank/DDBJ whole genome shotgun (WGS) entry which is preliminary data.</text>
</comment>
<sequence length="124" mass="12593">MRLRLCLARCAGIAQLETGAATAEFALVLPSVVAVAGIVLVLGRAVVTSMDCQSAATAAARALVVEDEEAARLAAAQIVGSNVDMNIGQGEQTVHVTVTCPVGVSGLMNLTPLHVTGEAVAIRQ</sequence>
<keyword evidence="4" id="KW-1185">Reference proteome</keyword>
<accession>A0A7Y0HSS6</accession>
<evidence type="ECO:0000259" key="2">
    <source>
        <dbReference type="Pfam" id="PF07811"/>
    </source>
</evidence>
<evidence type="ECO:0000256" key="1">
    <source>
        <dbReference type="SAM" id="Phobius"/>
    </source>
</evidence>
<keyword evidence="1" id="KW-0472">Membrane</keyword>
<dbReference type="InterPro" id="IPR012495">
    <property type="entry name" value="TadE-like_dom"/>
</dbReference>
<feature type="domain" description="TadE-like" evidence="2">
    <location>
        <begin position="19"/>
        <end position="61"/>
    </location>
</feature>
<organism evidence="3 4">
    <name type="scientific">Bifidobacterium oedipodis</name>
    <dbReference type="NCBI Taxonomy" id="2675322"/>
    <lineage>
        <taxon>Bacteria</taxon>
        <taxon>Bacillati</taxon>
        <taxon>Actinomycetota</taxon>
        <taxon>Actinomycetes</taxon>
        <taxon>Bifidobacteriales</taxon>
        <taxon>Bifidobacteriaceae</taxon>
        <taxon>Bifidobacterium</taxon>
    </lineage>
</organism>
<evidence type="ECO:0000313" key="3">
    <source>
        <dbReference type="EMBL" id="NMM93332.1"/>
    </source>
</evidence>
<name>A0A7Y0HSS6_9BIFI</name>
<dbReference type="RefSeq" id="WP_169171358.1">
    <property type="nucleotide sequence ID" value="NZ_JAAIII010000001.1"/>
</dbReference>
<dbReference type="Proteomes" id="UP000532194">
    <property type="component" value="Unassembled WGS sequence"/>
</dbReference>
<dbReference type="InterPro" id="IPR049790">
    <property type="entry name" value="Rv3655c/TadE"/>
</dbReference>
<protein>
    <submittedName>
        <fullName evidence="3">Pilus assembly protein TadE</fullName>
    </submittedName>
</protein>
<reference evidence="3 4" key="1">
    <citation type="submission" date="2020-02" db="EMBL/GenBank/DDBJ databases">
        <title>Characterization of phylogenetic diversity of novel bifidobacterial species isolated in Czech ZOOs.</title>
        <authorList>
            <person name="Lugli G.A."/>
            <person name="Vera N.B."/>
            <person name="Ventura M."/>
        </authorList>
    </citation>
    <scope>NUCLEOTIDE SEQUENCE [LARGE SCALE GENOMIC DNA]</scope>
    <source>
        <strain evidence="3 4">DSM 109957</strain>
    </source>
</reference>